<dbReference type="RefSeq" id="WP_011998313.1">
    <property type="nucleotide sequence ID" value="NC_009776.1"/>
</dbReference>
<dbReference type="Gene3D" id="3.40.50.2000">
    <property type="entry name" value="Glycogen Phosphorylase B"/>
    <property type="match status" value="1"/>
</dbReference>
<dbReference type="STRING" id="453591.Igni_0277"/>
<dbReference type="AlphaFoldDB" id="A8A959"/>
<organism evidence="1 2">
    <name type="scientific">Ignicoccus hospitalis (strain KIN4/I / DSM 18386 / JCM 14125)</name>
    <dbReference type="NCBI Taxonomy" id="453591"/>
    <lineage>
        <taxon>Archaea</taxon>
        <taxon>Thermoproteota</taxon>
        <taxon>Thermoprotei</taxon>
        <taxon>Desulfurococcales</taxon>
        <taxon>Desulfurococcaceae</taxon>
        <taxon>Ignicoccus</taxon>
    </lineage>
</organism>
<dbReference type="SUPFAM" id="SSF53756">
    <property type="entry name" value="UDP-Glycosyltransferase/glycogen phosphorylase"/>
    <property type="match status" value="1"/>
</dbReference>
<dbReference type="eggNOG" id="arCOG01414">
    <property type="taxonomic scope" value="Archaea"/>
</dbReference>
<evidence type="ECO:0008006" key="3">
    <source>
        <dbReference type="Google" id="ProtNLM"/>
    </source>
</evidence>
<protein>
    <recommendedName>
        <fullName evidence="3">Glycosyl transferase, group 1</fullName>
    </recommendedName>
</protein>
<dbReference type="KEGG" id="iho:Igni_0277"/>
<accession>A8A959</accession>
<dbReference type="Proteomes" id="UP000000262">
    <property type="component" value="Chromosome"/>
</dbReference>
<proteinExistence type="predicted"/>
<gene>
    <name evidence="1" type="ordered locus">Igni_0277</name>
</gene>
<evidence type="ECO:0000313" key="2">
    <source>
        <dbReference type="Proteomes" id="UP000000262"/>
    </source>
</evidence>
<dbReference type="PhylomeDB" id="A8A959"/>
<reference evidence="1 2" key="1">
    <citation type="journal article" date="2008" name="Genome Biol.">
        <title>A genomic analysis of the archaeal system Ignicoccus hospitalis-Nanoarchaeum equitans.</title>
        <authorList>
            <person name="Podar M."/>
            <person name="Anderson I."/>
            <person name="Makarova K.S."/>
            <person name="Elkins J.G."/>
            <person name="Ivanova N."/>
            <person name="Wall M.A."/>
            <person name="Lykidis A."/>
            <person name="Mavromatis K."/>
            <person name="Sun H."/>
            <person name="Hudson M.E."/>
            <person name="Chen W."/>
            <person name="Deciu C."/>
            <person name="Hutchison D."/>
            <person name="Eads J.R."/>
            <person name="Anderson A."/>
            <person name="Fernandes F."/>
            <person name="Szeto E."/>
            <person name="Lapidus A."/>
            <person name="Kyrpides N.C."/>
            <person name="Saier M.H.Jr."/>
            <person name="Richardson P.M."/>
            <person name="Rachel R."/>
            <person name="Huber H."/>
            <person name="Eisen J.A."/>
            <person name="Koonin E.V."/>
            <person name="Keller M."/>
            <person name="Stetter K.O."/>
        </authorList>
    </citation>
    <scope>NUCLEOTIDE SEQUENCE [LARGE SCALE GENOMIC DNA]</scope>
    <source>
        <strain evidence="2">KIN4/I / DSM 18386 / JCM 14125</strain>
    </source>
</reference>
<sequence length="395" mass="45309">MSEVAMVYDFSRKKCGIKEYGDALVKWLKAIGVDVEVCDLKKESYADSVRAALCASRGELVHTQHEYGLFKGHFGWSQIFYYLTLKLLRKRDITTLHTVLTPKQAIENYVKFSLPYVKESLIETMRGFLISALVPYIPQAFSDLLVVHTLRGYELLPWLGKMKAVLIPHFTPKPSWKIDEIIEKCRNMMSKKVERVEIVTPGFIRPTKRYDWAVHALVSLALEGLEVPLRYTVVGTTQDEAGERWYQYMKDFIDEISKYTEKLGLEIRIVKKMMTKEELIERACSAHVVLLPYSDPTQEASGIVHDSLTCGKHIVVPKIGDVRNYPEAFHPFDIDDPLPTMKQALRRAIDEVLRGNLCNPGALAYARFTAVDRVARRHAELYATLRSRRSPRRPS</sequence>
<keyword evidence="2" id="KW-1185">Reference proteome</keyword>
<name>A8A959_IGNH4</name>
<dbReference type="CAZy" id="GT4">
    <property type="family name" value="Glycosyltransferase Family 4"/>
</dbReference>
<dbReference type="GeneID" id="5562247"/>
<evidence type="ECO:0000313" key="1">
    <source>
        <dbReference type="EMBL" id="ABU81461.1"/>
    </source>
</evidence>
<dbReference type="EMBL" id="CP000816">
    <property type="protein sequence ID" value="ABU81461.1"/>
    <property type="molecule type" value="Genomic_DNA"/>
</dbReference>
<dbReference type="OrthoDB" id="17979at2157"/>
<dbReference type="HOGENOM" id="CLU_679004_0_0_2"/>